<sequence>MSELLFPETTTYKHSYRPVDLQPNRTLSGPPEYSLYEYLPPEHPIKRVEPPQFEDADGLVRKEAPAQRIVPDFGAGETSCFGGVTINDLPDEKRRFFISQTYRPTYLDYAKYVRSEKKPDQFTRQDHLMLNVLDKTKPDLYDYGFGLPDKVCSAWEKVQARTTPAERQRQTMPKKMDNPFTDNPEKCSP</sequence>
<evidence type="ECO:0000256" key="1">
    <source>
        <dbReference type="SAM" id="MobiDB-lite"/>
    </source>
</evidence>
<proteinExistence type="predicted"/>
<name>A0ABN7AXG1_9HEMI</name>
<evidence type="ECO:0000313" key="3">
    <source>
        <dbReference type="Proteomes" id="UP001307889"/>
    </source>
</evidence>
<evidence type="ECO:0000313" key="2">
    <source>
        <dbReference type="EMBL" id="BES95167.1"/>
    </source>
</evidence>
<feature type="region of interest" description="Disordered" evidence="1">
    <location>
        <begin position="159"/>
        <end position="189"/>
    </location>
</feature>
<dbReference type="Proteomes" id="UP001307889">
    <property type="component" value="Chromosome 6"/>
</dbReference>
<accession>A0ABN7AXG1</accession>
<protein>
    <submittedName>
        <fullName evidence="2">Uncharacterized protein</fullName>
    </submittedName>
</protein>
<reference evidence="2 3" key="1">
    <citation type="submission" date="2023-09" db="EMBL/GenBank/DDBJ databases">
        <title>Nesidiocoris tenuis whole genome shotgun sequence.</title>
        <authorList>
            <person name="Shibata T."/>
            <person name="Shimoda M."/>
            <person name="Kobayashi T."/>
            <person name="Uehara T."/>
        </authorList>
    </citation>
    <scope>NUCLEOTIDE SEQUENCE [LARGE SCALE GENOMIC DNA]</scope>
    <source>
        <strain evidence="2 3">Japan</strain>
    </source>
</reference>
<organism evidence="2 3">
    <name type="scientific">Nesidiocoris tenuis</name>
    <dbReference type="NCBI Taxonomy" id="355587"/>
    <lineage>
        <taxon>Eukaryota</taxon>
        <taxon>Metazoa</taxon>
        <taxon>Ecdysozoa</taxon>
        <taxon>Arthropoda</taxon>
        <taxon>Hexapoda</taxon>
        <taxon>Insecta</taxon>
        <taxon>Pterygota</taxon>
        <taxon>Neoptera</taxon>
        <taxon>Paraneoptera</taxon>
        <taxon>Hemiptera</taxon>
        <taxon>Heteroptera</taxon>
        <taxon>Panheteroptera</taxon>
        <taxon>Cimicomorpha</taxon>
        <taxon>Miridae</taxon>
        <taxon>Dicyphina</taxon>
        <taxon>Nesidiocoris</taxon>
    </lineage>
</organism>
<gene>
    <name evidence="2" type="ORF">NTJ_07976</name>
</gene>
<keyword evidence="3" id="KW-1185">Reference proteome</keyword>
<dbReference type="EMBL" id="AP028914">
    <property type="protein sequence ID" value="BES95167.1"/>
    <property type="molecule type" value="Genomic_DNA"/>
</dbReference>
<feature type="compositionally biased region" description="Basic and acidic residues" evidence="1">
    <location>
        <begin position="164"/>
        <end position="189"/>
    </location>
</feature>